<dbReference type="AlphaFoldDB" id="A0A397GL37"/>
<organism evidence="2 3">
    <name type="scientific">Aspergillus turcosus</name>
    <dbReference type="NCBI Taxonomy" id="1245748"/>
    <lineage>
        <taxon>Eukaryota</taxon>
        <taxon>Fungi</taxon>
        <taxon>Dikarya</taxon>
        <taxon>Ascomycota</taxon>
        <taxon>Pezizomycotina</taxon>
        <taxon>Eurotiomycetes</taxon>
        <taxon>Eurotiomycetidae</taxon>
        <taxon>Eurotiales</taxon>
        <taxon>Aspergillaceae</taxon>
        <taxon>Aspergillus</taxon>
        <taxon>Aspergillus subgen. Fumigati</taxon>
    </lineage>
</organism>
<protein>
    <submittedName>
        <fullName evidence="2">Uncharacterized protein</fullName>
    </submittedName>
</protein>
<feature type="region of interest" description="Disordered" evidence="1">
    <location>
        <begin position="184"/>
        <end position="228"/>
    </location>
</feature>
<name>A0A397GL37_9EURO</name>
<proteinExistence type="predicted"/>
<dbReference type="EMBL" id="NIDN02000221">
    <property type="protein sequence ID" value="RLL94236.1"/>
    <property type="molecule type" value="Genomic_DNA"/>
</dbReference>
<evidence type="ECO:0000256" key="1">
    <source>
        <dbReference type="SAM" id="MobiDB-lite"/>
    </source>
</evidence>
<comment type="caution">
    <text evidence="2">The sequence shown here is derived from an EMBL/GenBank/DDBJ whole genome shotgun (WGS) entry which is preliminary data.</text>
</comment>
<dbReference type="OrthoDB" id="4510598at2759"/>
<evidence type="ECO:0000313" key="2">
    <source>
        <dbReference type="EMBL" id="RLL94236.1"/>
    </source>
</evidence>
<accession>A0A397GL37</accession>
<feature type="region of interest" description="Disordered" evidence="1">
    <location>
        <begin position="122"/>
        <end position="144"/>
    </location>
</feature>
<dbReference type="Proteomes" id="UP000215289">
    <property type="component" value="Unassembled WGS sequence"/>
</dbReference>
<evidence type="ECO:0000313" key="3">
    <source>
        <dbReference type="Proteomes" id="UP000215289"/>
    </source>
</evidence>
<keyword evidence="3" id="KW-1185">Reference proteome</keyword>
<feature type="compositionally biased region" description="Basic and acidic residues" evidence="1">
    <location>
        <begin position="188"/>
        <end position="213"/>
    </location>
</feature>
<gene>
    <name evidence="2" type="ORF">CFD26_102164</name>
</gene>
<sequence>MCYYMPNKPPCTCTYLQLIQPCPQVRVLTVPGNPTPLIQVCPIRYIARGVGQRFCALCSGSRAARGTSNTVGLVGYSEHRFGASHVPSQQSQQHQQAMPLDPCLVSGGISIGDLLLPMGEESTGSFGTETAGDAGKRDEAGPSLHNSCAQVTSIQALLVQDSSGGGLVADAHGAQVDRVRTVQAAPVEEERSSGGHEEMRVNRKEDGAEDQAKEVGGSNPDGRASVQGMQIVLDLVEESSERG</sequence>
<reference evidence="2 3" key="1">
    <citation type="submission" date="2018-08" db="EMBL/GenBank/DDBJ databases">
        <title>Draft genome sequences of two Aspergillus turcosus clinical strains isolated from bronchoalveolar lavage fluid: one azole-susceptible and the other azole-resistant.</title>
        <authorList>
            <person name="Parent-Michaud M."/>
            <person name="Dufresne P.J."/>
            <person name="Fournier E."/>
            <person name="Martineau C."/>
            <person name="Moreira S."/>
            <person name="Perkins V."/>
            <person name="De Repentigny L."/>
            <person name="Dufresne S.F."/>
        </authorList>
    </citation>
    <scope>NUCLEOTIDE SEQUENCE [LARGE SCALE GENOMIC DNA]</scope>
    <source>
        <strain evidence="2">HMR AF 1038</strain>
    </source>
</reference>